<proteinExistence type="predicted"/>
<organism evidence="3 4">
    <name type="scientific">Laspinema palackyanum D2a</name>
    <dbReference type="NCBI Taxonomy" id="2953684"/>
    <lineage>
        <taxon>Bacteria</taxon>
        <taxon>Bacillati</taxon>
        <taxon>Cyanobacteriota</taxon>
        <taxon>Cyanophyceae</taxon>
        <taxon>Oscillatoriophycideae</taxon>
        <taxon>Oscillatoriales</taxon>
        <taxon>Laspinemataceae</taxon>
        <taxon>Laspinema</taxon>
        <taxon>Laspinema palackyanum</taxon>
    </lineage>
</organism>
<evidence type="ECO:0000256" key="1">
    <source>
        <dbReference type="ARBA" id="ARBA00023172"/>
    </source>
</evidence>
<evidence type="ECO:0000313" key="3">
    <source>
        <dbReference type="EMBL" id="MCT7970280.1"/>
    </source>
</evidence>
<dbReference type="EMBL" id="JAMXFF010000085">
    <property type="protein sequence ID" value="MCT7970280.1"/>
    <property type="molecule type" value="Genomic_DNA"/>
</dbReference>
<feature type="domain" description="Tyr recombinase" evidence="2">
    <location>
        <begin position="115"/>
        <end position="282"/>
    </location>
</feature>
<sequence>MRNSYQSRPIIRFDDLEYQTVSQWVQAFQSAYFEQRGTTPSKRKTWKSEYENVFKNLPQDKPLSIAILKALIVGYQPEQRQRKRACIACQKLADFAGLSVDFGPFKGDYQFMQRIDPRNIPSDDEIAQAWKNIPSPEWRWVYGAMAAFGLRPHECFLLDLDTWYSSPDDLSLQVLAGKTGDRLTFPYFPEWVETFHLKTTNPPVPTCDIQDHARLGDWARRWFHRHDLPFNLYALRHAYARRACDFGLEISIRAEMMGHSPEIHRRVYRAWINKATFERAYLSTLSKGNLTAPLPR</sequence>
<dbReference type="InterPro" id="IPR011010">
    <property type="entry name" value="DNA_brk_join_enz"/>
</dbReference>
<dbReference type="Gene3D" id="1.10.443.10">
    <property type="entry name" value="Intergrase catalytic core"/>
    <property type="match status" value="1"/>
</dbReference>
<gene>
    <name evidence="3" type="ORF">NG799_28595</name>
</gene>
<accession>A0ABT2MZU5</accession>
<keyword evidence="4" id="KW-1185">Reference proteome</keyword>
<comment type="caution">
    <text evidence="3">The sequence shown here is derived from an EMBL/GenBank/DDBJ whole genome shotgun (WGS) entry which is preliminary data.</text>
</comment>
<protein>
    <submittedName>
        <fullName evidence="3">Site-specific integrase</fullName>
    </submittedName>
</protein>
<evidence type="ECO:0000259" key="2">
    <source>
        <dbReference type="PROSITE" id="PS51898"/>
    </source>
</evidence>
<dbReference type="PROSITE" id="PS51898">
    <property type="entry name" value="TYR_RECOMBINASE"/>
    <property type="match status" value="1"/>
</dbReference>
<dbReference type="Proteomes" id="UP001525890">
    <property type="component" value="Unassembled WGS sequence"/>
</dbReference>
<dbReference type="RefSeq" id="WP_368009700.1">
    <property type="nucleotide sequence ID" value="NZ_JAMXFF010000085.1"/>
</dbReference>
<reference evidence="3 4" key="1">
    <citation type="journal article" date="2022" name="Front. Microbiol.">
        <title>High genomic differentiation and limited gene flow indicate recent cryptic speciation within the genus Laspinema (cyanobacteria).</title>
        <authorList>
            <person name="Stanojkovic A."/>
            <person name="Skoupy S."/>
            <person name="Skaloud P."/>
            <person name="Dvorak P."/>
        </authorList>
    </citation>
    <scope>NUCLEOTIDE SEQUENCE [LARGE SCALE GENOMIC DNA]</scope>
    <source>
        <strain evidence="3 4">D2a</strain>
    </source>
</reference>
<dbReference type="InterPro" id="IPR013762">
    <property type="entry name" value="Integrase-like_cat_sf"/>
</dbReference>
<dbReference type="SUPFAM" id="SSF56349">
    <property type="entry name" value="DNA breaking-rejoining enzymes"/>
    <property type="match status" value="1"/>
</dbReference>
<name>A0ABT2MZU5_9CYAN</name>
<evidence type="ECO:0000313" key="4">
    <source>
        <dbReference type="Proteomes" id="UP001525890"/>
    </source>
</evidence>
<keyword evidence="1" id="KW-0233">DNA recombination</keyword>
<dbReference type="InterPro" id="IPR002104">
    <property type="entry name" value="Integrase_catalytic"/>
</dbReference>